<dbReference type="PANTHER" id="PTHR13073">
    <property type="entry name" value="BLOC-1 COMPLEX SUBUNIT 1"/>
    <property type="match status" value="1"/>
</dbReference>
<evidence type="ECO:0000313" key="5">
    <source>
        <dbReference type="WBParaSite" id="L893_g6512.t2"/>
    </source>
</evidence>
<evidence type="ECO:0000256" key="3">
    <source>
        <dbReference type="SAM" id="MobiDB-lite"/>
    </source>
</evidence>
<evidence type="ECO:0000256" key="1">
    <source>
        <dbReference type="ARBA" id="ARBA00007133"/>
    </source>
</evidence>
<comment type="similarity">
    <text evidence="1">Belongs to the BLOC1S1 family.</text>
</comment>
<proteinExistence type="inferred from homology"/>
<dbReference type="Pfam" id="PF06320">
    <property type="entry name" value="GCN5L1"/>
    <property type="match status" value="1"/>
</dbReference>
<dbReference type="GO" id="GO:0016197">
    <property type="term" value="P:endosomal transport"/>
    <property type="evidence" value="ECO:0007669"/>
    <property type="project" value="TreeGrafter"/>
</dbReference>
<sequence length="89" mass="10243">MLSAMLKEHIGRQQLRKEEQEKRKNEAIVAAHNLVHSVVDHLNNRVSHAYNNQKRLDVEAKKMEGNVTKLRSAMSRTGRTQLRQTSIAL</sequence>
<dbReference type="InterPro" id="IPR009395">
    <property type="entry name" value="BLOC1S1"/>
</dbReference>
<accession>A0A1I8AJ76</accession>
<reference evidence="5" key="1">
    <citation type="submission" date="2016-11" db="UniProtKB">
        <authorList>
            <consortium name="WormBaseParasite"/>
        </authorList>
    </citation>
    <scope>IDENTIFICATION</scope>
</reference>
<dbReference type="Proteomes" id="UP000095287">
    <property type="component" value="Unplaced"/>
</dbReference>
<organism evidence="4 5">
    <name type="scientific">Steinernema glaseri</name>
    <dbReference type="NCBI Taxonomy" id="37863"/>
    <lineage>
        <taxon>Eukaryota</taxon>
        <taxon>Metazoa</taxon>
        <taxon>Ecdysozoa</taxon>
        <taxon>Nematoda</taxon>
        <taxon>Chromadorea</taxon>
        <taxon>Rhabditida</taxon>
        <taxon>Tylenchina</taxon>
        <taxon>Panagrolaimomorpha</taxon>
        <taxon>Strongyloidoidea</taxon>
        <taxon>Steinernematidae</taxon>
        <taxon>Steinernema</taxon>
    </lineage>
</organism>
<dbReference type="WBParaSite" id="L893_g6512.t2">
    <property type="protein sequence ID" value="L893_g6512.t2"/>
    <property type="gene ID" value="L893_g6512"/>
</dbReference>
<feature type="region of interest" description="Disordered" evidence="3">
    <location>
        <begin position="1"/>
        <end position="23"/>
    </location>
</feature>
<keyword evidence="4" id="KW-1185">Reference proteome</keyword>
<evidence type="ECO:0000313" key="4">
    <source>
        <dbReference type="Proteomes" id="UP000095287"/>
    </source>
</evidence>
<name>A0A1I8AJ76_9BILA</name>
<dbReference type="AlphaFoldDB" id="A0A1I8AJ76"/>
<dbReference type="GO" id="GO:0031083">
    <property type="term" value="C:BLOC-1 complex"/>
    <property type="evidence" value="ECO:0007669"/>
    <property type="project" value="InterPro"/>
</dbReference>
<dbReference type="PANTHER" id="PTHR13073:SF0">
    <property type="entry name" value="BIOGENESIS OF LYSOSOME-RELATED ORGANELLES COMPLEX 1 SUBUNIT 1"/>
    <property type="match status" value="1"/>
</dbReference>
<protein>
    <recommendedName>
        <fullName evidence="2">Biogenesis of lysosome-related organelles complex 1 subunit 1</fullName>
    </recommendedName>
</protein>
<evidence type="ECO:0000256" key="2">
    <source>
        <dbReference type="ARBA" id="ARBA00019577"/>
    </source>
</evidence>